<proteinExistence type="inferred from homology"/>
<evidence type="ECO:0000259" key="4">
    <source>
        <dbReference type="Pfam" id="PF11380"/>
    </source>
</evidence>
<feature type="domain" description="Stealth protein CR1 conserved region 1" evidence="5">
    <location>
        <begin position="2"/>
        <end position="26"/>
    </location>
</feature>
<keyword evidence="3" id="KW-0270">Exopolysaccharide synthesis</keyword>
<protein>
    <submittedName>
        <fullName evidence="6">Stealth protein CR1, conserved region 1</fullName>
    </submittedName>
</protein>
<evidence type="ECO:0000256" key="2">
    <source>
        <dbReference type="ARBA" id="ARBA00022679"/>
    </source>
</evidence>
<organism evidence="6 7">
    <name type="scientific">Sulfitobacter litoralis</name>
    <dbReference type="NCBI Taxonomy" id="335975"/>
    <lineage>
        <taxon>Bacteria</taxon>
        <taxon>Pseudomonadati</taxon>
        <taxon>Pseudomonadota</taxon>
        <taxon>Alphaproteobacteria</taxon>
        <taxon>Rhodobacterales</taxon>
        <taxon>Roseobacteraceae</taxon>
        <taxon>Sulfitobacter</taxon>
    </lineage>
</organism>
<keyword evidence="7" id="KW-1185">Reference proteome</keyword>
<name>A0ABY0SV68_9RHOB</name>
<dbReference type="EMBL" id="FNJD01000024">
    <property type="protein sequence ID" value="SDP63860.1"/>
    <property type="molecule type" value="Genomic_DNA"/>
</dbReference>
<dbReference type="Pfam" id="PF11380">
    <property type="entry name" value="Stealth_CR2"/>
    <property type="match status" value="1"/>
</dbReference>
<dbReference type="PANTHER" id="PTHR24045:SF0">
    <property type="entry name" value="N-ACETYLGLUCOSAMINE-1-PHOSPHOTRANSFERASE SUBUNITS ALPHA_BETA"/>
    <property type="match status" value="1"/>
</dbReference>
<dbReference type="InterPro" id="IPR031358">
    <property type="entry name" value="Stealth_CR1"/>
</dbReference>
<comment type="caution">
    <text evidence="6">The sequence shown here is derived from an EMBL/GenBank/DDBJ whole genome shotgun (WGS) entry which is preliminary data.</text>
</comment>
<dbReference type="Proteomes" id="UP000198646">
    <property type="component" value="Unassembled WGS sequence"/>
</dbReference>
<dbReference type="InterPro" id="IPR021520">
    <property type="entry name" value="Stealth_CR2"/>
</dbReference>
<dbReference type="Pfam" id="PF17101">
    <property type="entry name" value="Stealth_CR1"/>
    <property type="match status" value="1"/>
</dbReference>
<reference evidence="6 7" key="1">
    <citation type="submission" date="2016-10" db="EMBL/GenBank/DDBJ databases">
        <authorList>
            <person name="Varghese N."/>
            <person name="Submissions S."/>
        </authorList>
    </citation>
    <scope>NUCLEOTIDE SEQUENCE [LARGE SCALE GENOMIC DNA]</scope>
    <source>
        <strain evidence="6 7">DSM 17584</strain>
    </source>
</reference>
<evidence type="ECO:0000256" key="1">
    <source>
        <dbReference type="ARBA" id="ARBA00007583"/>
    </source>
</evidence>
<accession>A0ABY0SV68</accession>
<evidence type="ECO:0000256" key="3">
    <source>
        <dbReference type="ARBA" id="ARBA00023169"/>
    </source>
</evidence>
<dbReference type="PANTHER" id="PTHR24045">
    <property type="match status" value="1"/>
</dbReference>
<sequence length="310" mass="35430">MIDAVVTWVNGADPQHQNKRAKYLDQTVSPSSYEPTRFDSLGEIRFAVLSLLQFCPFLRNIHIVTDAQHPVILDPILAAYSNVKVVDHVDIFGEHADLLPVFSSRSIETMIHRIPGLAEQFLYLNDDIFVGRPMTPQDYFYDGTPIIRGSFRSFPNPALQWLKSKVRKDRPGYNAAQRDAARLAGLKDKYLISEHQPHPMRRSTLQTHYKDKVLELREQISYRFRSSRQVSPIGLSNHLEMARGARVEGPFDVGYIRPGRPTGTELQNVLSHLNENHFASFCVQSLDQMPAKDAEAIINALNRRYYIRDA</sequence>
<feature type="domain" description="Stealth protein CR2 conserved region 2" evidence="4">
    <location>
        <begin position="37"/>
        <end position="141"/>
    </location>
</feature>
<gene>
    <name evidence="6" type="ORF">SAMN04488512_12431</name>
</gene>
<evidence type="ECO:0000259" key="5">
    <source>
        <dbReference type="Pfam" id="PF17101"/>
    </source>
</evidence>
<keyword evidence="2" id="KW-0808">Transferase</keyword>
<dbReference type="RefSeq" id="WP_093734179.1">
    <property type="nucleotide sequence ID" value="NZ_FNJD01000024.1"/>
</dbReference>
<dbReference type="InterPro" id="IPR047141">
    <property type="entry name" value="Stealth"/>
</dbReference>
<evidence type="ECO:0000313" key="6">
    <source>
        <dbReference type="EMBL" id="SDP63860.1"/>
    </source>
</evidence>
<evidence type="ECO:0000313" key="7">
    <source>
        <dbReference type="Proteomes" id="UP000198646"/>
    </source>
</evidence>
<comment type="similarity">
    <text evidence="1">Belongs to the stealth family.</text>
</comment>